<dbReference type="InterPro" id="IPR050156">
    <property type="entry name" value="TC-AMP_synthase_SUA5"/>
</dbReference>
<feature type="domain" description="YrdC-like" evidence="15">
    <location>
        <begin position="16"/>
        <end position="202"/>
    </location>
</feature>
<dbReference type="InterPro" id="IPR010923">
    <property type="entry name" value="T(6)A37_SUA5"/>
</dbReference>
<dbReference type="InterPro" id="IPR006070">
    <property type="entry name" value="Sua5-like_dom"/>
</dbReference>
<dbReference type="GO" id="GO:0000049">
    <property type="term" value="F:tRNA binding"/>
    <property type="evidence" value="ECO:0007669"/>
    <property type="project" value="TreeGrafter"/>
</dbReference>
<feature type="binding site" evidence="14">
    <location>
        <position position="65"/>
    </location>
    <ligand>
        <name>ATP</name>
        <dbReference type="ChEBI" id="CHEBI:30616"/>
    </ligand>
</feature>
<dbReference type="GO" id="GO:0005737">
    <property type="term" value="C:cytoplasm"/>
    <property type="evidence" value="ECO:0007669"/>
    <property type="project" value="UniProtKB-SubCell"/>
</dbReference>
<feature type="binding site" evidence="14">
    <location>
        <position position="184"/>
    </location>
    <ligand>
        <name>L-threonine</name>
        <dbReference type="ChEBI" id="CHEBI:57926"/>
    </ligand>
</feature>
<feature type="binding site" evidence="14">
    <location>
        <position position="144"/>
    </location>
    <ligand>
        <name>ATP</name>
        <dbReference type="ChEBI" id="CHEBI:30616"/>
    </ligand>
</feature>
<dbReference type="Pfam" id="PF01300">
    <property type="entry name" value="Sua5_yciO_yrdC"/>
    <property type="match status" value="1"/>
</dbReference>
<dbReference type="Gene3D" id="3.90.870.10">
    <property type="entry name" value="DHBP synthase"/>
    <property type="match status" value="1"/>
</dbReference>
<comment type="function">
    <text evidence="13">Required for the formation of a threonylcarbamoyl group on adenosine at position 37 (t(6)A37) in tRNAs that read codons beginning with adenine.</text>
</comment>
<dbReference type="PIRSF" id="PIRSF004930">
    <property type="entry name" value="Tln_factor_SUA5"/>
    <property type="match status" value="1"/>
</dbReference>
<evidence type="ECO:0000256" key="1">
    <source>
        <dbReference type="ARBA" id="ARBA00004496"/>
    </source>
</evidence>
<feature type="binding site" evidence="14">
    <location>
        <position position="198"/>
    </location>
    <ligand>
        <name>ATP</name>
        <dbReference type="ChEBI" id="CHEBI:30616"/>
    </ligand>
</feature>
<keyword evidence="5 13" id="KW-0963">Cytoplasm</keyword>
<reference evidence="16" key="1">
    <citation type="journal article" date="2006" name="FEMS Microbiol. Ecol.">
        <title>Uncultured Archaea in a hydrothermal microbial assemblage: phylogenetic diversity and characterization of a genome fragment from a euryarchaeote.</title>
        <authorList>
            <person name="Moussard H."/>
            <person name="Moreira D."/>
            <person name="Cambon-Bonavita M.A."/>
            <person name="Lopez-Garcia P."/>
            <person name="Jeanthon C."/>
        </authorList>
    </citation>
    <scope>NUCLEOTIDE SEQUENCE</scope>
</reference>
<keyword evidence="7 13" id="KW-0819">tRNA processing</keyword>
<protein>
    <recommendedName>
        <fullName evidence="4 13">Threonylcarbamoyl-AMP synthase</fullName>
        <shortName evidence="13">TC-AMP synthase</shortName>
        <ecNumber evidence="3 13">2.7.7.87</ecNumber>
    </recommendedName>
    <alternativeName>
        <fullName evidence="11 13">L-threonylcarbamoyladenylate synthase</fullName>
    </alternativeName>
</protein>
<feature type="binding site" evidence="14">
    <location>
        <position position="70"/>
    </location>
    <ligand>
        <name>L-threonine</name>
        <dbReference type="ChEBI" id="CHEBI:57926"/>
    </ligand>
</feature>
<dbReference type="NCBIfam" id="TIGR00057">
    <property type="entry name" value="L-threonylcarbamoyladenylate synthase"/>
    <property type="match status" value="1"/>
</dbReference>
<comment type="similarity">
    <text evidence="2 13">Belongs to the SUA5 family.</text>
</comment>
<dbReference type="PANTHER" id="PTHR17490">
    <property type="entry name" value="SUA5"/>
    <property type="match status" value="1"/>
</dbReference>
<evidence type="ECO:0000256" key="5">
    <source>
        <dbReference type="ARBA" id="ARBA00022490"/>
    </source>
</evidence>
<comment type="subcellular location">
    <subcellularLocation>
        <location evidence="1 13">Cytoplasm</location>
    </subcellularLocation>
</comment>
<dbReference type="Pfam" id="PF03481">
    <property type="entry name" value="Sua5_C"/>
    <property type="match status" value="1"/>
</dbReference>
<evidence type="ECO:0000256" key="10">
    <source>
        <dbReference type="ARBA" id="ARBA00022840"/>
    </source>
</evidence>
<accession>Q3SBA8</accession>
<dbReference type="Gene3D" id="3.40.50.11030">
    <property type="entry name" value="Threonylcarbamoyl-AMP synthase, C-terminal domain"/>
    <property type="match status" value="1"/>
</dbReference>
<evidence type="ECO:0000256" key="7">
    <source>
        <dbReference type="ARBA" id="ARBA00022694"/>
    </source>
</evidence>
<keyword evidence="9 13" id="KW-0547">Nucleotide-binding</keyword>
<dbReference type="GO" id="GO:0003725">
    <property type="term" value="F:double-stranded RNA binding"/>
    <property type="evidence" value="ECO:0007669"/>
    <property type="project" value="UniProtKB-UniRule"/>
</dbReference>
<feature type="binding site" evidence="14">
    <location>
        <position position="146"/>
    </location>
    <ligand>
        <name>ATP</name>
        <dbReference type="ChEBI" id="CHEBI:30616"/>
    </ligand>
</feature>
<feature type="binding site" evidence="14">
    <location>
        <position position="61"/>
    </location>
    <ligand>
        <name>ATP</name>
        <dbReference type="ChEBI" id="CHEBI:30616"/>
    </ligand>
</feature>
<keyword evidence="10 13" id="KW-0067">ATP-binding</keyword>
<dbReference type="InterPro" id="IPR038385">
    <property type="entry name" value="Sua5/YwlC_C"/>
</dbReference>
<proteinExistence type="inferred from homology"/>
<dbReference type="EMBL" id="DQ078753">
    <property type="protein sequence ID" value="AAZ32102.1"/>
    <property type="molecule type" value="Genomic_DNA"/>
</dbReference>
<evidence type="ECO:0000256" key="2">
    <source>
        <dbReference type="ARBA" id="ARBA00007663"/>
    </source>
</evidence>
<evidence type="ECO:0000256" key="8">
    <source>
        <dbReference type="ARBA" id="ARBA00022695"/>
    </source>
</evidence>
<evidence type="ECO:0000313" key="16">
    <source>
        <dbReference type="EMBL" id="AAZ32102.1"/>
    </source>
</evidence>
<sequence length="342" mass="37274">MKTEIIRTWPGDRDLDKKISPAALAIREGKLVAFPTETVYGLGADALNAEAVKRIFEAKGRPQDNPLIVHIAHEEGIYNLAREVPRKAKDLIDRFWPGPLTLILKKSPIIPDRTTAGLDTVAIRMPSHPIARKLILLSERPIAAPSANTSGKPSPTTGKHVIDDLYGKVEYIIDGGPTNVGLESTVIDLTTDPPMLLRPGGVTLGQLEEVLGKVDVHPAVFGKRITGNPRSPGMKYRHYAPDARLILVEGPRDKVVKRINEMLGSLGTNKIGVLAVYGEYNQGIVVNLGKSTEEVARKVFDALRDLDRRGADIIIAEGIPDTELGLAVMNRLRKAASEIIKL</sequence>
<dbReference type="AlphaFoldDB" id="Q3SBA8"/>
<organism evidence="16">
    <name type="scientific">uncultured euryarchaeote Alv-FOS5</name>
    <dbReference type="NCBI Taxonomy" id="337891"/>
    <lineage>
        <taxon>Archaea</taxon>
        <taxon>Methanobacteriati</taxon>
        <taxon>Methanobacteriota</taxon>
        <taxon>environmental samples</taxon>
    </lineage>
</organism>
<evidence type="ECO:0000256" key="3">
    <source>
        <dbReference type="ARBA" id="ARBA00012584"/>
    </source>
</evidence>
<dbReference type="GO" id="GO:0008033">
    <property type="term" value="P:tRNA processing"/>
    <property type="evidence" value="ECO:0007669"/>
    <property type="project" value="UniProtKB-KW"/>
</dbReference>
<keyword evidence="8 13" id="KW-0548">Nucleotidyltransferase</keyword>
<dbReference type="GO" id="GO:0006450">
    <property type="term" value="P:regulation of translational fidelity"/>
    <property type="evidence" value="ECO:0007669"/>
    <property type="project" value="TreeGrafter"/>
</dbReference>
<evidence type="ECO:0000256" key="4">
    <source>
        <dbReference type="ARBA" id="ARBA00015492"/>
    </source>
</evidence>
<evidence type="ECO:0000256" key="11">
    <source>
        <dbReference type="ARBA" id="ARBA00029774"/>
    </source>
</evidence>
<dbReference type="EC" id="2.7.7.87" evidence="3 13"/>
<dbReference type="GO" id="GO:0005524">
    <property type="term" value="F:ATP binding"/>
    <property type="evidence" value="ECO:0007669"/>
    <property type="project" value="UniProtKB-UniRule"/>
</dbReference>
<dbReference type="PROSITE" id="PS51163">
    <property type="entry name" value="YRDC"/>
    <property type="match status" value="1"/>
</dbReference>
<dbReference type="GO" id="GO:0061710">
    <property type="term" value="F:L-threonylcarbamoyladenylate synthase"/>
    <property type="evidence" value="ECO:0007669"/>
    <property type="project" value="UniProtKB-EC"/>
</dbReference>
<evidence type="ECO:0000256" key="12">
    <source>
        <dbReference type="ARBA" id="ARBA00048366"/>
    </source>
</evidence>
<gene>
    <name evidence="16" type="primary">sua5</name>
</gene>
<feature type="binding site" evidence="14">
    <location>
        <position position="120"/>
    </location>
    <ligand>
        <name>ATP</name>
        <dbReference type="ChEBI" id="CHEBI:30616"/>
    </ligand>
</feature>
<feature type="binding site" evidence="14">
    <location>
        <position position="124"/>
    </location>
    <ligand>
        <name>L-threonine</name>
        <dbReference type="ChEBI" id="CHEBI:57926"/>
    </ligand>
</feature>
<dbReference type="InterPro" id="IPR005145">
    <property type="entry name" value="Sua5_C"/>
</dbReference>
<keyword evidence="6 13" id="KW-0808">Transferase</keyword>
<dbReference type="FunFam" id="3.90.870.10:FF:000008">
    <property type="entry name" value="Threonylcarbamoyl-AMP synthase"/>
    <property type="match status" value="1"/>
</dbReference>
<name>Q3SBA8_9EURY</name>
<dbReference type="InterPro" id="IPR017945">
    <property type="entry name" value="DHBP_synth_RibB-like_a/b_dom"/>
</dbReference>
<evidence type="ECO:0000256" key="14">
    <source>
        <dbReference type="PIRSR" id="PIRSR004930-1"/>
    </source>
</evidence>
<evidence type="ECO:0000256" key="13">
    <source>
        <dbReference type="PIRNR" id="PIRNR004930"/>
    </source>
</evidence>
<evidence type="ECO:0000256" key="6">
    <source>
        <dbReference type="ARBA" id="ARBA00022679"/>
    </source>
</evidence>
<comment type="catalytic activity">
    <reaction evidence="12 13">
        <text>L-threonine + hydrogencarbonate + ATP = L-threonylcarbamoyladenylate + diphosphate + H2O</text>
        <dbReference type="Rhea" id="RHEA:36407"/>
        <dbReference type="ChEBI" id="CHEBI:15377"/>
        <dbReference type="ChEBI" id="CHEBI:17544"/>
        <dbReference type="ChEBI" id="CHEBI:30616"/>
        <dbReference type="ChEBI" id="CHEBI:33019"/>
        <dbReference type="ChEBI" id="CHEBI:57926"/>
        <dbReference type="ChEBI" id="CHEBI:73682"/>
        <dbReference type="EC" id="2.7.7.87"/>
    </reaction>
</comment>
<feature type="binding site" evidence="14">
    <location>
        <position position="154"/>
    </location>
    <ligand>
        <name>ATP</name>
        <dbReference type="ChEBI" id="CHEBI:30616"/>
    </ligand>
</feature>
<dbReference type="SUPFAM" id="SSF55821">
    <property type="entry name" value="YrdC/RibB"/>
    <property type="match status" value="1"/>
</dbReference>
<feature type="binding site" evidence="14">
    <location>
        <position position="239"/>
    </location>
    <ligand>
        <name>ATP</name>
        <dbReference type="ChEBI" id="CHEBI:30616"/>
    </ligand>
</feature>
<evidence type="ECO:0000259" key="15">
    <source>
        <dbReference type="PROSITE" id="PS51163"/>
    </source>
</evidence>
<dbReference type="PANTHER" id="PTHR17490:SF16">
    <property type="entry name" value="THREONYLCARBAMOYL-AMP SYNTHASE"/>
    <property type="match status" value="1"/>
</dbReference>
<feature type="binding site" evidence="14">
    <location>
        <position position="38"/>
    </location>
    <ligand>
        <name>L-threonine</name>
        <dbReference type="ChEBI" id="CHEBI:57926"/>
    </ligand>
</feature>
<evidence type="ECO:0000256" key="9">
    <source>
        <dbReference type="ARBA" id="ARBA00022741"/>
    </source>
</evidence>